<dbReference type="EMBL" id="BEZZ01263202">
    <property type="protein sequence ID" value="GCC49314.1"/>
    <property type="molecule type" value="Genomic_DNA"/>
</dbReference>
<name>A0A401U307_CHIPU</name>
<accession>A0A401U307</accession>
<proteinExistence type="predicted"/>
<keyword evidence="2" id="KW-1185">Reference proteome</keyword>
<dbReference type="AlphaFoldDB" id="A0A401U307"/>
<sequence length="102" mass="11536">MEEMIVAGMEKDCRKLRGQWAPGFPRGFSAQGQRERRAATPLEVSSAEYRGPCIQAEMVTGSIRGWFPLPIPWGCEGRGEKSVRRVMGPDPPVFGRKERWPF</sequence>
<reference evidence="1 2" key="1">
    <citation type="journal article" date="2018" name="Nat. Ecol. Evol.">
        <title>Shark genomes provide insights into elasmobranch evolution and the origin of vertebrates.</title>
        <authorList>
            <person name="Hara Y"/>
            <person name="Yamaguchi K"/>
            <person name="Onimaru K"/>
            <person name="Kadota M"/>
            <person name="Koyanagi M"/>
            <person name="Keeley SD"/>
            <person name="Tatsumi K"/>
            <person name="Tanaka K"/>
            <person name="Motone F"/>
            <person name="Kageyama Y"/>
            <person name="Nozu R"/>
            <person name="Adachi N"/>
            <person name="Nishimura O"/>
            <person name="Nakagawa R"/>
            <person name="Tanegashima C"/>
            <person name="Kiyatake I"/>
            <person name="Matsumoto R"/>
            <person name="Murakumo K"/>
            <person name="Nishida K"/>
            <person name="Terakita A"/>
            <person name="Kuratani S"/>
            <person name="Sato K"/>
            <person name="Hyodo S Kuraku.S."/>
        </authorList>
    </citation>
    <scope>NUCLEOTIDE SEQUENCE [LARGE SCALE GENOMIC DNA]</scope>
</reference>
<evidence type="ECO:0000313" key="2">
    <source>
        <dbReference type="Proteomes" id="UP000287033"/>
    </source>
</evidence>
<dbReference type="Proteomes" id="UP000287033">
    <property type="component" value="Unassembled WGS sequence"/>
</dbReference>
<evidence type="ECO:0000313" key="1">
    <source>
        <dbReference type="EMBL" id="GCC49314.1"/>
    </source>
</evidence>
<gene>
    <name evidence="1" type="ORF">chiPu_0033465</name>
</gene>
<organism evidence="1 2">
    <name type="scientific">Chiloscyllium punctatum</name>
    <name type="common">Brownbanded bambooshark</name>
    <name type="synonym">Hemiscyllium punctatum</name>
    <dbReference type="NCBI Taxonomy" id="137246"/>
    <lineage>
        <taxon>Eukaryota</taxon>
        <taxon>Metazoa</taxon>
        <taxon>Chordata</taxon>
        <taxon>Craniata</taxon>
        <taxon>Vertebrata</taxon>
        <taxon>Chondrichthyes</taxon>
        <taxon>Elasmobranchii</taxon>
        <taxon>Galeomorphii</taxon>
        <taxon>Galeoidea</taxon>
        <taxon>Orectolobiformes</taxon>
        <taxon>Hemiscylliidae</taxon>
        <taxon>Chiloscyllium</taxon>
    </lineage>
</organism>
<protein>
    <submittedName>
        <fullName evidence="1">Uncharacterized protein</fullName>
    </submittedName>
</protein>
<comment type="caution">
    <text evidence="1">The sequence shown here is derived from an EMBL/GenBank/DDBJ whole genome shotgun (WGS) entry which is preliminary data.</text>
</comment>